<accession>A0ABS2GPV6</accession>
<dbReference type="SUPFAM" id="SSF53850">
    <property type="entry name" value="Periplasmic binding protein-like II"/>
    <property type="match status" value="1"/>
</dbReference>
<evidence type="ECO:0000313" key="3">
    <source>
        <dbReference type="Proteomes" id="UP000724149"/>
    </source>
</evidence>
<dbReference type="EMBL" id="JACSNR010000007">
    <property type="protein sequence ID" value="MBM6923636.1"/>
    <property type="molecule type" value="Genomic_DNA"/>
</dbReference>
<evidence type="ECO:0000259" key="1">
    <source>
        <dbReference type="Pfam" id="PF03466"/>
    </source>
</evidence>
<name>A0ABS2GPV6_9FIRM</name>
<gene>
    <name evidence="2" type="ORF">H9X81_08040</name>
</gene>
<comment type="caution">
    <text evidence="2">The sequence shown here is derived from an EMBL/GenBank/DDBJ whole genome shotgun (WGS) entry which is preliminary data.</text>
</comment>
<sequence length="196" mass="22354">MFSICRERASAHRYTIHDISVLQSQFPKIALSLPYQDSVELRQMLLSGELDGAFLLPGHTEGIAGFERWDLPYRIYALISPDNPLSQRSTLSLRDLSGQRLLLTGTDKQAFSTVVHLISRADMQVELYLPQEGENPMDDRSVAFVPEGGHVPEQYRNCEIVPMALFDLYGISFLVHRQYQENDLIRAMVRHFTGKD</sequence>
<organism evidence="2 3">
    <name type="scientific">Hydrogenoanaerobacterium saccharovorans</name>
    <dbReference type="NCBI Taxonomy" id="474960"/>
    <lineage>
        <taxon>Bacteria</taxon>
        <taxon>Bacillati</taxon>
        <taxon>Bacillota</taxon>
        <taxon>Clostridia</taxon>
        <taxon>Eubacteriales</taxon>
        <taxon>Oscillospiraceae</taxon>
        <taxon>Hydrogenoanaerobacterium</taxon>
    </lineage>
</organism>
<feature type="domain" description="LysR substrate-binding" evidence="1">
    <location>
        <begin position="19"/>
        <end position="121"/>
    </location>
</feature>
<dbReference type="Pfam" id="PF03466">
    <property type="entry name" value="LysR_substrate"/>
    <property type="match status" value="1"/>
</dbReference>
<reference evidence="2 3" key="1">
    <citation type="journal article" date="2021" name="Sci. Rep.">
        <title>The distribution of antibiotic resistance genes in chicken gut microbiota commensals.</title>
        <authorList>
            <person name="Juricova H."/>
            <person name="Matiasovicova J."/>
            <person name="Kubasova T."/>
            <person name="Cejkova D."/>
            <person name="Rychlik I."/>
        </authorList>
    </citation>
    <scope>NUCLEOTIDE SEQUENCE [LARGE SCALE GENOMIC DNA]</scope>
    <source>
        <strain evidence="2 3">An564</strain>
    </source>
</reference>
<dbReference type="Gene3D" id="3.40.190.290">
    <property type="match status" value="1"/>
</dbReference>
<dbReference type="Proteomes" id="UP000724149">
    <property type="component" value="Unassembled WGS sequence"/>
</dbReference>
<dbReference type="CDD" id="cd05466">
    <property type="entry name" value="PBP2_LTTR_substrate"/>
    <property type="match status" value="1"/>
</dbReference>
<dbReference type="RefSeq" id="WP_204721130.1">
    <property type="nucleotide sequence ID" value="NZ_JACSNR010000007.1"/>
</dbReference>
<evidence type="ECO:0000313" key="2">
    <source>
        <dbReference type="EMBL" id="MBM6923636.1"/>
    </source>
</evidence>
<proteinExistence type="predicted"/>
<protein>
    <submittedName>
        <fullName evidence="2">LysR family transcriptional regulator substrate-binding protein</fullName>
    </submittedName>
</protein>
<dbReference type="InterPro" id="IPR005119">
    <property type="entry name" value="LysR_subst-bd"/>
</dbReference>
<keyword evidence="3" id="KW-1185">Reference proteome</keyword>